<dbReference type="FunFam" id="1.10.1620.20:FF:000001">
    <property type="entry name" value="ATP synthase subunit epsilon, mitochondrial"/>
    <property type="match status" value="1"/>
</dbReference>
<keyword evidence="13" id="KW-1185">Reference proteome</keyword>
<evidence type="ECO:0000256" key="2">
    <source>
        <dbReference type="ARBA" id="ARBA00009502"/>
    </source>
</evidence>
<evidence type="ECO:0000313" key="12">
    <source>
        <dbReference type="Ensembl" id="ENSPLAP00000006771.1"/>
    </source>
</evidence>
<dbReference type="GO" id="GO:0042776">
    <property type="term" value="P:proton motive force-driven mitochondrial ATP synthesis"/>
    <property type="evidence" value="ECO:0007669"/>
    <property type="project" value="TreeGrafter"/>
</dbReference>
<keyword evidence="4" id="KW-0375">Hydrogen ion transport</keyword>
<dbReference type="GO" id="GO:0046933">
    <property type="term" value="F:proton-transporting ATP synthase activity, rotational mechanism"/>
    <property type="evidence" value="ECO:0007669"/>
    <property type="project" value="InterPro"/>
</dbReference>
<keyword evidence="6" id="KW-0007">Acetylation</keyword>
<dbReference type="AlphaFoldDB" id="A0A3B3U293"/>
<dbReference type="SUPFAM" id="SSF48690">
    <property type="entry name" value="Epsilon subunit of mitochondrial F1F0-ATP synthase"/>
    <property type="match status" value="1"/>
</dbReference>
<dbReference type="PANTHER" id="PTHR12448:SF0">
    <property type="entry name" value="ATP SYNTHASE SUBUNIT EPSILON, MITOCHONDRIAL"/>
    <property type="match status" value="1"/>
</dbReference>
<proteinExistence type="inferred from homology"/>
<evidence type="ECO:0000256" key="6">
    <source>
        <dbReference type="ARBA" id="ARBA00022990"/>
    </source>
</evidence>
<evidence type="ECO:0000256" key="8">
    <source>
        <dbReference type="ARBA" id="ARBA00023128"/>
    </source>
</evidence>
<dbReference type="CTD" id="514"/>
<dbReference type="OrthoDB" id="269124at2759"/>
<dbReference type="GO" id="GO:0045259">
    <property type="term" value="C:proton-transporting ATP synthase complex"/>
    <property type="evidence" value="ECO:0007669"/>
    <property type="project" value="UniProtKB-KW"/>
</dbReference>
<dbReference type="InterPro" id="IPR006721">
    <property type="entry name" value="ATP_synth_F1_esu_mt"/>
</dbReference>
<name>A0A3B3U293_9TELE</name>
<keyword evidence="8" id="KW-0496">Mitochondrion</keyword>
<dbReference type="Proteomes" id="UP000261500">
    <property type="component" value="Unplaced"/>
</dbReference>
<dbReference type="PANTHER" id="PTHR12448">
    <property type="entry name" value="ATP SYNTHASE EPSILON CHAIN, MITOCHONDRIAL"/>
    <property type="match status" value="1"/>
</dbReference>
<sequence>MVAYWRQAGLSYIRFSAICANAVRAALKPQFKGEALKAAEASVKIIKPKTA</sequence>
<evidence type="ECO:0000256" key="10">
    <source>
        <dbReference type="ARBA" id="ARBA00023196"/>
    </source>
</evidence>
<reference evidence="12" key="1">
    <citation type="submission" date="2025-08" db="UniProtKB">
        <authorList>
            <consortium name="Ensembl"/>
        </authorList>
    </citation>
    <scope>IDENTIFICATION</scope>
</reference>
<dbReference type="GeneID" id="106952905"/>
<comment type="similarity">
    <text evidence="2">Belongs to the eukaryotic ATPase epsilon family.</text>
</comment>
<evidence type="ECO:0000256" key="5">
    <source>
        <dbReference type="ARBA" id="ARBA00022792"/>
    </source>
</evidence>
<evidence type="ECO:0000256" key="7">
    <source>
        <dbReference type="ARBA" id="ARBA00023065"/>
    </source>
</evidence>
<evidence type="ECO:0000256" key="3">
    <source>
        <dbReference type="ARBA" id="ARBA00022448"/>
    </source>
</evidence>
<dbReference type="RefSeq" id="XP_014896830.1">
    <property type="nucleotide sequence ID" value="XM_015041344.1"/>
</dbReference>
<evidence type="ECO:0000313" key="13">
    <source>
        <dbReference type="Proteomes" id="UP000261500"/>
    </source>
</evidence>
<dbReference type="Ensembl" id="ENSPLAT00000005680.1">
    <property type="protein sequence ID" value="ENSPLAP00000006771.1"/>
    <property type="gene ID" value="ENSPLAG00000008974.1"/>
</dbReference>
<evidence type="ECO:0000256" key="9">
    <source>
        <dbReference type="ARBA" id="ARBA00023136"/>
    </source>
</evidence>
<dbReference type="Gene3D" id="1.10.1620.20">
    <property type="entry name" value="ATP synthase, F1 complex, epsilon subunit superfamily, mitochondrial"/>
    <property type="match status" value="1"/>
</dbReference>
<evidence type="ECO:0000256" key="11">
    <source>
        <dbReference type="ARBA" id="ARBA00023310"/>
    </source>
</evidence>
<dbReference type="GeneTree" id="ENSGT00940000167348"/>
<dbReference type="GO" id="GO:0005743">
    <property type="term" value="C:mitochondrial inner membrane"/>
    <property type="evidence" value="ECO:0007669"/>
    <property type="project" value="UniProtKB-SubCell"/>
</dbReference>
<dbReference type="STRING" id="48699.ENSPLAP00000006771"/>
<evidence type="ECO:0000256" key="4">
    <source>
        <dbReference type="ARBA" id="ARBA00022781"/>
    </source>
</evidence>
<organism evidence="12 13">
    <name type="scientific">Poecilia latipinna</name>
    <name type="common">sailfin molly</name>
    <dbReference type="NCBI Taxonomy" id="48699"/>
    <lineage>
        <taxon>Eukaryota</taxon>
        <taxon>Metazoa</taxon>
        <taxon>Chordata</taxon>
        <taxon>Craniata</taxon>
        <taxon>Vertebrata</taxon>
        <taxon>Euteleostomi</taxon>
        <taxon>Actinopterygii</taxon>
        <taxon>Neopterygii</taxon>
        <taxon>Teleostei</taxon>
        <taxon>Neoteleostei</taxon>
        <taxon>Acanthomorphata</taxon>
        <taxon>Ovalentaria</taxon>
        <taxon>Atherinomorphae</taxon>
        <taxon>Cyprinodontiformes</taxon>
        <taxon>Poeciliidae</taxon>
        <taxon>Poeciliinae</taxon>
        <taxon>Poecilia</taxon>
    </lineage>
</organism>
<keyword evidence="7" id="KW-0406">Ion transport</keyword>
<reference evidence="12" key="2">
    <citation type="submission" date="2025-09" db="UniProtKB">
        <authorList>
            <consortium name="Ensembl"/>
        </authorList>
    </citation>
    <scope>IDENTIFICATION</scope>
</reference>
<evidence type="ECO:0000256" key="1">
    <source>
        <dbReference type="ARBA" id="ARBA00004273"/>
    </source>
</evidence>
<protein>
    <submittedName>
        <fullName evidence="12">ATP synthase F1 subunit epsilon</fullName>
    </submittedName>
</protein>
<dbReference type="InterPro" id="IPR036742">
    <property type="entry name" value="ATP_synth_F1_esu_sf_mt"/>
</dbReference>
<dbReference type="CDD" id="cd12153">
    <property type="entry name" value="F1-ATPase_epsilon"/>
    <property type="match status" value="1"/>
</dbReference>
<dbReference type="KEGG" id="plai:106952905"/>
<keyword evidence="5" id="KW-0999">Mitochondrion inner membrane</keyword>
<keyword evidence="11" id="KW-0066">ATP synthesis</keyword>
<comment type="subcellular location">
    <subcellularLocation>
        <location evidence="1">Mitochondrion inner membrane</location>
    </subcellularLocation>
</comment>
<keyword evidence="3" id="KW-0813">Transport</keyword>
<dbReference type="Pfam" id="PF04627">
    <property type="entry name" value="ATP-synt_Eps"/>
    <property type="match status" value="1"/>
</dbReference>
<accession>A0A3B3U293</accession>
<keyword evidence="9" id="KW-0472">Membrane</keyword>
<keyword evidence="10" id="KW-0139">CF(1)</keyword>